<dbReference type="OrthoDB" id="8366436at2"/>
<keyword evidence="3" id="KW-1185">Reference proteome</keyword>
<feature type="compositionally biased region" description="Basic residues" evidence="1">
    <location>
        <begin position="168"/>
        <end position="183"/>
    </location>
</feature>
<evidence type="ECO:0000256" key="1">
    <source>
        <dbReference type="SAM" id="MobiDB-lite"/>
    </source>
</evidence>
<organism evidence="2 3">
    <name type="scientific">Ciceribacter naphthalenivorans</name>
    <dbReference type="NCBI Taxonomy" id="1118451"/>
    <lineage>
        <taxon>Bacteria</taxon>
        <taxon>Pseudomonadati</taxon>
        <taxon>Pseudomonadota</taxon>
        <taxon>Alphaproteobacteria</taxon>
        <taxon>Hyphomicrobiales</taxon>
        <taxon>Rhizobiaceae</taxon>
        <taxon>Ciceribacter</taxon>
    </lineage>
</organism>
<protein>
    <submittedName>
        <fullName evidence="2">Uncharacterized protein</fullName>
    </submittedName>
</protein>
<dbReference type="Proteomes" id="UP000321717">
    <property type="component" value="Unassembled WGS sequence"/>
</dbReference>
<name>A0A512HD94_9HYPH</name>
<feature type="compositionally biased region" description="Basic and acidic residues" evidence="1">
    <location>
        <begin position="12"/>
        <end position="26"/>
    </location>
</feature>
<evidence type="ECO:0000313" key="3">
    <source>
        <dbReference type="Proteomes" id="UP000321717"/>
    </source>
</evidence>
<feature type="region of interest" description="Disordered" evidence="1">
    <location>
        <begin position="168"/>
        <end position="190"/>
    </location>
</feature>
<dbReference type="EMBL" id="BJZP01000001">
    <property type="protein sequence ID" value="GEO83419.1"/>
    <property type="molecule type" value="Genomic_DNA"/>
</dbReference>
<feature type="region of interest" description="Disordered" evidence="1">
    <location>
        <begin position="1"/>
        <end position="44"/>
    </location>
</feature>
<dbReference type="AlphaFoldDB" id="A0A512HD94"/>
<proteinExistence type="predicted"/>
<accession>A0A512HD94</accession>
<comment type="caution">
    <text evidence="2">The sequence shown here is derived from an EMBL/GenBank/DDBJ whole genome shotgun (WGS) entry which is preliminary data.</text>
</comment>
<reference evidence="2 3" key="1">
    <citation type="submission" date="2019-07" db="EMBL/GenBank/DDBJ databases">
        <title>Whole genome shotgun sequence of Rhizobium naphthalenivorans NBRC 107585.</title>
        <authorList>
            <person name="Hosoyama A."/>
            <person name="Uohara A."/>
            <person name="Ohji S."/>
            <person name="Ichikawa N."/>
        </authorList>
    </citation>
    <scope>NUCLEOTIDE SEQUENCE [LARGE SCALE GENOMIC DNA]</scope>
    <source>
        <strain evidence="2 3">NBRC 107585</strain>
    </source>
</reference>
<evidence type="ECO:0000313" key="2">
    <source>
        <dbReference type="EMBL" id="GEO83419.1"/>
    </source>
</evidence>
<sequence length="190" mass="20494">MPLAPIATCPHTRSDARADNGTDNRSDTTQGARNDADKDVTSAAGADAAVGAAAESEKEAGRDDGLARLLLMRYTAEMLAMPHHVCTYRNCRRGLACRWIDTDNDAPSCLVLLDPAERQVYDALAGVVLGAARLGPKVEPGSGPEAWELWSAGLEIILVYLRKMPRRRHRPRGRPKGGHRAGAHPRGELP</sequence>
<dbReference type="RefSeq" id="WP_147178212.1">
    <property type="nucleotide sequence ID" value="NZ_BJZP01000001.1"/>
</dbReference>
<gene>
    <name evidence="2" type="ORF">RNA01_03510</name>
</gene>